<feature type="domain" description="RING-type" evidence="10">
    <location>
        <begin position="112"/>
        <end position="154"/>
    </location>
</feature>
<dbReference type="Proteomes" id="UP001293254">
    <property type="component" value="Unassembled WGS sequence"/>
</dbReference>
<evidence type="ECO:0000256" key="2">
    <source>
        <dbReference type="ARBA" id="ARBA00012483"/>
    </source>
</evidence>
<evidence type="ECO:0000313" key="12">
    <source>
        <dbReference type="Proteomes" id="UP001293254"/>
    </source>
</evidence>
<dbReference type="SMART" id="SM00184">
    <property type="entry name" value="RING"/>
    <property type="match status" value="1"/>
</dbReference>
<comment type="caution">
    <text evidence="11">The sequence shown here is derived from an EMBL/GenBank/DDBJ whole genome shotgun (WGS) entry which is preliminary data.</text>
</comment>
<name>A0AAE1YUG4_9LAMI</name>
<keyword evidence="9" id="KW-0472">Membrane</keyword>
<dbReference type="PANTHER" id="PTHR14155">
    <property type="entry name" value="RING FINGER DOMAIN-CONTAINING"/>
    <property type="match status" value="1"/>
</dbReference>
<sequence length="163" mass="18248">MSSEQVSSSPLRWHYSESETGNFEIRGRTLFFMVVLFSIILLVTLLFIYARWVCRFNHPPSPPPPATTSPSQLAGDQRPPSRSLDIATVNRMAVVLYKKSASSGGSRSEAECCICLEIFGDKEEVKVLPECRHCFHSECVDKWFTAESSCPLCRASLRVDSPV</sequence>
<reference evidence="11" key="2">
    <citation type="journal article" date="2024" name="Plant">
        <title>Genomic evolution and insights into agronomic trait innovations of Sesamum species.</title>
        <authorList>
            <person name="Miao H."/>
            <person name="Wang L."/>
            <person name="Qu L."/>
            <person name="Liu H."/>
            <person name="Sun Y."/>
            <person name="Le M."/>
            <person name="Wang Q."/>
            <person name="Wei S."/>
            <person name="Zheng Y."/>
            <person name="Lin W."/>
            <person name="Duan Y."/>
            <person name="Cao H."/>
            <person name="Xiong S."/>
            <person name="Wang X."/>
            <person name="Wei L."/>
            <person name="Li C."/>
            <person name="Ma Q."/>
            <person name="Ju M."/>
            <person name="Zhao R."/>
            <person name="Li G."/>
            <person name="Mu C."/>
            <person name="Tian Q."/>
            <person name="Mei H."/>
            <person name="Zhang T."/>
            <person name="Gao T."/>
            <person name="Zhang H."/>
        </authorList>
    </citation>
    <scope>NUCLEOTIDE SEQUENCE</scope>
    <source>
        <strain evidence="11">3651</strain>
    </source>
</reference>
<dbReference type="SUPFAM" id="SSF57850">
    <property type="entry name" value="RING/U-box"/>
    <property type="match status" value="1"/>
</dbReference>
<dbReference type="EMBL" id="JACGWO010000002">
    <property type="protein sequence ID" value="KAK4436494.1"/>
    <property type="molecule type" value="Genomic_DNA"/>
</dbReference>
<comment type="similarity">
    <text evidence="7">Belongs to the RING-type zinc finger family. ATL subfamily.</text>
</comment>
<evidence type="ECO:0000256" key="7">
    <source>
        <dbReference type="ARBA" id="ARBA00024209"/>
    </source>
</evidence>
<keyword evidence="3" id="KW-0479">Metal-binding</keyword>
<evidence type="ECO:0000256" key="3">
    <source>
        <dbReference type="ARBA" id="ARBA00022723"/>
    </source>
</evidence>
<protein>
    <recommendedName>
        <fullName evidence="2">RING-type E3 ubiquitin transferase</fullName>
        <ecNumber evidence="2">2.3.2.27</ecNumber>
    </recommendedName>
</protein>
<keyword evidence="12" id="KW-1185">Reference proteome</keyword>
<organism evidence="11 12">
    <name type="scientific">Sesamum alatum</name>
    <dbReference type="NCBI Taxonomy" id="300844"/>
    <lineage>
        <taxon>Eukaryota</taxon>
        <taxon>Viridiplantae</taxon>
        <taxon>Streptophyta</taxon>
        <taxon>Embryophyta</taxon>
        <taxon>Tracheophyta</taxon>
        <taxon>Spermatophyta</taxon>
        <taxon>Magnoliopsida</taxon>
        <taxon>eudicotyledons</taxon>
        <taxon>Gunneridae</taxon>
        <taxon>Pentapetalae</taxon>
        <taxon>asterids</taxon>
        <taxon>lamiids</taxon>
        <taxon>Lamiales</taxon>
        <taxon>Pedaliaceae</taxon>
        <taxon>Sesamum</taxon>
    </lineage>
</organism>
<accession>A0AAE1YUG4</accession>
<dbReference type="PROSITE" id="PS50089">
    <property type="entry name" value="ZF_RING_2"/>
    <property type="match status" value="1"/>
</dbReference>
<dbReference type="InterPro" id="IPR001841">
    <property type="entry name" value="Znf_RING"/>
</dbReference>
<dbReference type="Pfam" id="PF13639">
    <property type="entry name" value="zf-RING_2"/>
    <property type="match status" value="1"/>
</dbReference>
<gene>
    <name evidence="11" type="ORF">Salat_0813100</name>
</gene>
<keyword evidence="9" id="KW-1133">Transmembrane helix</keyword>
<proteinExistence type="inferred from homology"/>
<keyword evidence="4 8" id="KW-0863">Zinc-finger</keyword>
<evidence type="ECO:0000256" key="5">
    <source>
        <dbReference type="ARBA" id="ARBA00022786"/>
    </source>
</evidence>
<evidence type="ECO:0000259" key="10">
    <source>
        <dbReference type="PROSITE" id="PS50089"/>
    </source>
</evidence>
<comment type="catalytic activity">
    <reaction evidence="1">
        <text>S-ubiquitinyl-[E2 ubiquitin-conjugating enzyme]-L-cysteine + [acceptor protein]-L-lysine = [E2 ubiquitin-conjugating enzyme]-L-cysteine + N(6)-ubiquitinyl-[acceptor protein]-L-lysine.</text>
        <dbReference type="EC" id="2.3.2.27"/>
    </reaction>
</comment>
<evidence type="ECO:0000256" key="9">
    <source>
        <dbReference type="SAM" id="Phobius"/>
    </source>
</evidence>
<dbReference type="EC" id="2.3.2.27" evidence="2"/>
<evidence type="ECO:0000313" key="11">
    <source>
        <dbReference type="EMBL" id="KAK4436494.1"/>
    </source>
</evidence>
<evidence type="ECO:0000256" key="8">
    <source>
        <dbReference type="PROSITE-ProRule" id="PRU00175"/>
    </source>
</evidence>
<dbReference type="GO" id="GO:0008270">
    <property type="term" value="F:zinc ion binding"/>
    <property type="evidence" value="ECO:0007669"/>
    <property type="project" value="UniProtKB-KW"/>
</dbReference>
<dbReference type="AlphaFoldDB" id="A0AAE1YUG4"/>
<dbReference type="InterPro" id="IPR053238">
    <property type="entry name" value="RING-H2_zinc_finger"/>
</dbReference>
<evidence type="ECO:0000256" key="4">
    <source>
        <dbReference type="ARBA" id="ARBA00022771"/>
    </source>
</evidence>
<dbReference type="Gene3D" id="3.30.40.10">
    <property type="entry name" value="Zinc/RING finger domain, C3HC4 (zinc finger)"/>
    <property type="match status" value="1"/>
</dbReference>
<evidence type="ECO:0000256" key="1">
    <source>
        <dbReference type="ARBA" id="ARBA00000900"/>
    </source>
</evidence>
<feature type="transmembrane region" description="Helical" evidence="9">
    <location>
        <begin position="30"/>
        <end position="52"/>
    </location>
</feature>
<keyword evidence="5" id="KW-0833">Ubl conjugation pathway</keyword>
<reference evidence="11" key="1">
    <citation type="submission" date="2020-06" db="EMBL/GenBank/DDBJ databases">
        <authorList>
            <person name="Li T."/>
            <person name="Hu X."/>
            <person name="Zhang T."/>
            <person name="Song X."/>
            <person name="Zhang H."/>
            <person name="Dai N."/>
            <person name="Sheng W."/>
            <person name="Hou X."/>
            <person name="Wei L."/>
        </authorList>
    </citation>
    <scope>NUCLEOTIDE SEQUENCE</scope>
    <source>
        <strain evidence="11">3651</strain>
        <tissue evidence="11">Leaf</tissue>
    </source>
</reference>
<keyword evidence="6" id="KW-0862">Zinc</keyword>
<evidence type="ECO:0000256" key="6">
    <source>
        <dbReference type="ARBA" id="ARBA00022833"/>
    </source>
</evidence>
<dbReference type="InterPro" id="IPR013083">
    <property type="entry name" value="Znf_RING/FYVE/PHD"/>
</dbReference>
<dbReference type="PANTHER" id="PTHR14155:SF632">
    <property type="entry name" value="RING-H2 FINGER PROTEIN ATL17-RELATED"/>
    <property type="match status" value="1"/>
</dbReference>
<keyword evidence="9" id="KW-0812">Transmembrane</keyword>
<dbReference type="GO" id="GO:0061630">
    <property type="term" value="F:ubiquitin protein ligase activity"/>
    <property type="evidence" value="ECO:0007669"/>
    <property type="project" value="UniProtKB-EC"/>
</dbReference>